<dbReference type="RefSeq" id="WP_081730272.1">
    <property type="nucleotide sequence ID" value="NZ_NXHE01000053.1"/>
</dbReference>
<dbReference type="EMBL" id="NXHE01000053">
    <property type="protein sequence ID" value="PCM46753.1"/>
    <property type="molecule type" value="Genomic_DNA"/>
</dbReference>
<dbReference type="Pfam" id="PF15592">
    <property type="entry name" value="Imm41"/>
    <property type="match status" value="1"/>
</dbReference>
<reference evidence="1 2" key="2">
    <citation type="submission" date="2017-10" db="EMBL/GenBank/DDBJ databases">
        <title>Rhizosphere-associated Pseudomonas modulate jasmonic acid/salicylic acid antagonism to induce systemic resistance to herbivores at the cost of susceptibility to pathogens.</title>
        <authorList>
            <person name="Haney C.H."/>
            <person name="Wiesmann C.L."/>
            <person name="Shapiro L.R."/>
            <person name="O'Sullivan L.R."/>
            <person name="Khorasani S."/>
            <person name="Melnyk R.A."/>
            <person name="Xiao L."/>
            <person name="Bush J."/>
            <person name="Carrillo J."/>
            <person name="Pierce N.E."/>
            <person name="Ausubel F.M."/>
        </authorList>
    </citation>
    <scope>NUCLEOTIDE SEQUENCE [LARGE SCALE GENOMIC DNA]</scope>
    <source>
        <strain evidence="1 2">CH229</strain>
    </source>
</reference>
<organism evidence="1 2">
    <name type="scientific">Pseudomonas fluorescens</name>
    <dbReference type="NCBI Taxonomy" id="294"/>
    <lineage>
        <taxon>Bacteria</taxon>
        <taxon>Pseudomonadati</taxon>
        <taxon>Pseudomonadota</taxon>
        <taxon>Gammaproteobacteria</taxon>
        <taxon>Pseudomonadales</taxon>
        <taxon>Pseudomonadaceae</taxon>
        <taxon>Pseudomonas</taxon>
    </lineage>
</organism>
<gene>
    <name evidence="1" type="ORF">CP335_25930</name>
</gene>
<evidence type="ECO:0000313" key="1">
    <source>
        <dbReference type="EMBL" id="PCM46753.1"/>
    </source>
</evidence>
<dbReference type="InterPro" id="IPR028959">
    <property type="entry name" value="Imm41"/>
</dbReference>
<sequence length="130" mass="15465">MDAHSVIARNSSDCEQYDDYSFIGRLHEESIWAHDDYWMLEWALYQLAKGKSPSQELSRRIFRIFSYTFLLFGCHLDRRDSFKIENLKRKEVYDLRERMQLVFEGFFAGRMPATSIFSDPNPLLVSNHQS</sequence>
<proteinExistence type="predicted"/>
<protein>
    <recommendedName>
        <fullName evidence="3">Immunity protein 41 of polymorphic toxin system</fullName>
    </recommendedName>
</protein>
<comment type="caution">
    <text evidence="1">The sequence shown here is derived from an EMBL/GenBank/DDBJ whole genome shotgun (WGS) entry which is preliminary data.</text>
</comment>
<reference evidence="1 2" key="1">
    <citation type="submission" date="2017-09" db="EMBL/GenBank/DDBJ databases">
        <authorList>
            <person name="Haney C."/>
            <person name="Melnyk R."/>
        </authorList>
    </citation>
    <scope>NUCLEOTIDE SEQUENCE [LARGE SCALE GENOMIC DNA]</scope>
    <source>
        <strain evidence="1 2">CH229</strain>
    </source>
</reference>
<dbReference type="AlphaFoldDB" id="A0A854WYS0"/>
<evidence type="ECO:0008006" key="3">
    <source>
        <dbReference type="Google" id="ProtNLM"/>
    </source>
</evidence>
<accession>A0A854WYS0</accession>
<dbReference type="Proteomes" id="UP000218643">
    <property type="component" value="Unassembled WGS sequence"/>
</dbReference>
<evidence type="ECO:0000313" key="2">
    <source>
        <dbReference type="Proteomes" id="UP000218643"/>
    </source>
</evidence>
<name>A0A854WYS0_PSEFL</name>